<feature type="coiled-coil region" evidence="1">
    <location>
        <begin position="995"/>
        <end position="1041"/>
    </location>
</feature>
<evidence type="ECO:0000256" key="1">
    <source>
        <dbReference type="SAM" id="Coils"/>
    </source>
</evidence>
<feature type="transmembrane region" description="Helical" evidence="3">
    <location>
        <begin position="172"/>
        <end position="194"/>
    </location>
</feature>
<protein>
    <submittedName>
        <fullName evidence="4">Uncharacterized protein</fullName>
    </submittedName>
</protein>
<organism evidence="4 5">
    <name type="scientific">Candidatus Taylorbacteria bacterium RIFCSPHIGHO2_01_FULL_51_15</name>
    <dbReference type="NCBI Taxonomy" id="1802304"/>
    <lineage>
        <taxon>Bacteria</taxon>
        <taxon>Candidatus Tayloriibacteriota</taxon>
    </lineage>
</organism>
<evidence type="ECO:0000256" key="3">
    <source>
        <dbReference type="SAM" id="Phobius"/>
    </source>
</evidence>
<feature type="region of interest" description="Disordered" evidence="2">
    <location>
        <begin position="675"/>
        <end position="714"/>
    </location>
</feature>
<evidence type="ECO:0000313" key="5">
    <source>
        <dbReference type="Proteomes" id="UP000178121"/>
    </source>
</evidence>
<reference evidence="4 5" key="1">
    <citation type="journal article" date="2016" name="Nat. Commun.">
        <title>Thousands of microbial genomes shed light on interconnected biogeochemical processes in an aquifer system.</title>
        <authorList>
            <person name="Anantharaman K."/>
            <person name="Brown C.T."/>
            <person name="Hug L.A."/>
            <person name="Sharon I."/>
            <person name="Castelle C.J."/>
            <person name="Probst A.J."/>
            <person name="Thomas B.C."/>
            <person name="Singh A."/>
            <person name="Wilkins M.J."/>
            <person name="Karaoz U."/>
            <person name="Brodie E.L."/>
            <person name="Williams K.H."/>
            <person name="Hubbard S.S."/>
            <person name="Banfield J.F."/>
        </authorList>
    </citation>
    <scope>NUCLEOTIDE SEQUENCE [LARGE SCALE GENOMIC DNA]</scope>
</reference>
<feature type="compositionally biased region" description="Basic and acidic residues" evidence="2">
    <location>
        <begin position="774"/>
        <end position="783"/>
    </location>
</feature>
<dbReference type="Proteomes" id="UP000178121">
    <property type="component" value="Unassembled WGS sequence"/>
</dbReference>
<feature type="compositionally biased region" description="Basic and acidic residues" evidence="2">
    <location>
        <begin position="789"/>
        <end position="812"/>
    </location>
</feature>
<dbReference type="PANTHER" id="PTHR34491:SF156">
    <property type="entry name" value="KINESIN MOTOR DOMAIN-CONTAINING PROTEIN"/>
    <property type="match status" value="1"/>
</dbReference>
<sequence>MTFFRDKKYHTICASVALLIMLGTSGMLALPLIASAQRLPTPKLQGDNIDFFNPNANNDFLTPVYIPSNSVELPQAGVGTAAEKQANDARIAVNQRSQADELAAKFTCLGWNVGINIKGCLAGIMDIIMWIAARALWVAGILFNVTLYFTLNLSALLDKMPIVDIGWKVLRDLANIVFIFITLWCGISITLGIGDNGKKAWGYLAQMVLVALFINFSLFITKAVVDVSNIAALHFYSLTVDPEHQKDWDGGISEAYLYGLKLSTLYNIKQIGAWDSNRNSLVGSQLKSAGKDNLDFGNIILIGFFGSLLIIVTAWVFFAGAIMFIYRAITLIILMMLSPLAFVGLILPGASGMAHQWWSKLWSQAFFAPLYLALAYIVVRTINSDSFQLSLLGGASGSGLVGALTGSDPNAIAVIFNFIILIGLMVGSLMVASHLGARGSEMAMAGWEKSQGATIGIVGATTRGIIKTPSATLRGAGNIVSNTPKGLGRATSWMANTRLLKGSRLGNVVAGLGNKMQKRGQEFHERGIGKKIRKVTGVASKAMDVRYLEERAGQSWLGNTTIGKGVRAATIGGAANLKIGDKSLQEAHEVGEEQETARHIISLIAEARGRGSELEPLWHEQDHLNQEKVDAEKKQEEGRKELEQAERRPLTAQEKKKVQEAEKELEQAKVIPDERKKEIQKQKQKIQESDKNVAAAKTYAAAHPNDANAQEEVKKADAELAKRFERLKELETHTPEEQERIAAAEARLEAARYRADPELIKQRKTELVAAKQPTPEHQEKIQKSESTLEEAKTLLKKKTEEREESERKTGVRDIVLRSEEEKLENLVKRRTEAAEETRKLTAEEQGRVAKAEKALDEALHPPLTKEQEDAKEVAIRVANDKLDKAAEDLERASKNLAKFKQEKGAKMAELVAKRSNAFSKMSAQEFVHYAPKEDKKRMDFESDPPGHFLAVMEDEHLTEEEKEEATHHYVHRLWQEARRGENRNERFNELLLNFQKKFGKKMQVVERLAKELERQGFVEQLKELRRKITEAEEREEEERRRRNG</sequence>
<feature type="transmembrane region" description="Helical" evidence="3">
    <location>
        <begin position="411"/>
        <end position="432"/>
    </location>
</feature>
<feature type="transmembrane region" description="Helical" evidence="3">
    <location>
        <begin position="127"/>
        <end position="151"/>
    </location>
</feature>
<keyword evidence="1" id="KW-0175">Coiled coil</keyword>
<feature type="transmembrane region" description="Helical" evidence="3">
    <location>
        <begin position="296"/>
        <end position="318"/>
    </location>
</feature>
<feature type="region of interest" description="Disordered" evidence="2">
    <location>
        <begin position="766"/>
        <end position="812"/>
    </location>
</feature>
<name>A0A1G2MBI6_9BACT</name>
<dbReference type="EMBL" id="MHRI01000011">
    <property type="protein sequence ID" value="OHA21270.1"/>
    <property type="molecule type" value="Genomic_DNA"/>
</dbReference>
<evidence type="ECO:0000313" key="4">
    <source>
        <dbReference type="EMBL" id="OHA21270.1"/>
    </source>
</evidence>
<keyword evidence="3" id="KW-1133">Transmembrane helix</keyword>
<keyword evidence="3" id="KW-0812">Transmembrane</keyword>
<proteinExistence type="predicted"/>
<feature type="compositionally biased region" description="Basic and acidic residues" evidence="2">
    <location>
        <begin position="675"/>
        <end position="691"/>
    </location>
</feature>
<dbReference type="AlphaFoldDB" id="A0A1G2MBI6"/>
<feature type="region of interest" description="Disordered" evidence="2">
    <location>
        <begin position="828"/>
        <end position="848"/>
    </location>
</feature>
<feature type="transmembrane region" description="Helical" evidence="3">
    <location>
        <begin position="361"/>
        <end position="379"/>
    </location>
</feature>
<feature type="coiled-coil region" evidence="1">
    <location>
        <begin position="875"/>
        <end position="909"/>
    </location>
</feature>
<dbReference type="PANTHER" id="PTHR34491">
    <property type="entry name" value="A-TYPE INCLUSION PROTEIN, PUTATIVE-RELATED"/>
    <property type="match status" value="1"/>
</dbReference>
<feature type="transmembrane region" description="Helical" evidence="3">
    <location>
        <begin position="12"/>
        <end position="34"/>
    </location>
</feature>
<keyword evidence="3" id="KW-0472">Membrane</keyword>
<evidence type="ECO:0000256" key="2">
    <source>
        <dbReference type="SAM" id="MobiDB-lite"/>
    </source>
</evidence>
<feature type="transmembrane region" description="Helical" evidence="3">
    <location>
        <begin position="324"/>
        <end position="349"/>
    </location>
</feature>
<comment type="caution">
    <text evidence="4">The sequence shown here is derived from an EMBL/GenBank/DDBJ whole genome shotgun (WGS) entry which is preliminary data.</text>
</comment>
<feature type="transmembrane region" description="Helical" evidence="3">
    <location>
        <begin position="200"/>
        <end position="220"/>
    </location>
</feature>
<accession>A0A1G2MBI6</accession>
<feature type="region of interest" description="Disordered" evidence="2">
    <location>
        <begin position="624"/>
        <end position="656"/>
    </location>
</feature>
<gene>
    <name evidence="4" type="ORF">A2849_00555</name>
</gene>